<reference evidence="2" key="1">
    <citation type="submission" date="2016-01" db="EMBL/GenBank/DDBJ databases">
        <title>Reference transcriptome for the parasite Schistocephalus solidus: insights into the molecular evolution of parasitism.</title>
        <authorList>
            <person name="Hebert F.O."/>
            <person name="Grambauer S."/>
            <person name="Barber I."/>
            <person name="Landry C.R."/>
            <person name="Aubin-Horth N."/>
        </authorList>
    </citation>
    <scope>NUCLEOTIDE SEQUENCE</scope>
</reference>
<dbReference type="AlphaFoldDB" id="A0A0X3PP17"/>
<evidence type="ECO:0000313" key="2">
    <source>
        <dbReference type="EMBL" id="JAP53494.1"/>
    </source>
</evidence>
<protein>
    <submittedName>
        <fullName evidence="2">Anaphase-promoting complex subunit 4</fullName>
    </submittedName>
</protein>
<accession>A0A0X3PP17</accession>
<gene>
    <name evidence="2" type="primary">APC4</name>
    <name evidence="2" type="ORF">TR160901</name>
</gene>
<sequence>MRLPCTDLVGGFSRTPIDRADRSHSQSSESGAAKHVSMLELNFKQSGEFSAPHKRIFGLPFALIVAPIVERCSVFEPPSPQSVIRLNFDRFVNDDNPQNITYRIQDLQFFGPDILVVLLYRDSLPADDLIASPPPSSQSVSRGLQWFIFLPLDETLKCSTGSCVNVSQIVTSRRQVHPLPRKPNWFAVNGDRKTLFVMFDAICRVYIMEKFEADADVSTTVDDGSLLETSPTPMSDD</sequence>
<feature type="region of interest" description="Disordered" evidence="1">
    <location>
        <begin position="1"/>
        <end position="31"/>
    </location>
</feature>
<dbReference type="EMBL" id="GEEE01009731">
    <property type="protein sequence ID" value="JAP53494.1"/>
    <property type="molecule type" value="Transcribed_RNA"/>
</dbReference>
<evidence type="ECO:0000256" key="1">
    <source>
        <dbReference type="SAM" id="MobiDB-lite"/>
    </source>
</evidence>
<proteinExistence type="predicted"/>
<dbReference type="EMBL" id="GEEE01006456">
    <property type="protein sequence ID" value="JAP56769.1"/>
    <property type="molecule type" value="Transcribed_RNA"/>
</dbReference>
<organism evidence="2">
    <name type="scientific">Schistocephalus solidus</name>
    <name type="common">Tapeworm</name>
    <dbReference type="NCBI Taxonomy" id="70667"/>
    <lineage>
        <taxon>Eukaryota</taxon>
        <taxon>Metazoa</taxon>
        <taxon>Spiralia</taxon>
        <taxon>Lophotrochozoa</taxon>
        <taxon>Platyhelminthes</taxon>
        <taxon>Cestoda</taxon>
        <taxon>Eucestoda</taxon>
        <taxon>Diphyllobothriidea</taxon>
        <taxon>Diphyllobothriidae</taxon>
        <taxon>Schistocephalus</taxon>
    </lineage>
</organism>
<name>A0A0X3PP17_SCHSO</name>